<organism evidence="10 11">
    <name type="scientific">Candidatus Vogelbacteria bacterium RIFOXYD1_FULL_51_18</name>
    <dbReference type="NCBI Taxonomy" id="1802440"/>
    <lineage>
        <taxon>Bacteria</taxon>
        <taxon>Candidatus Vogeliibacteriota</taxon>
    </lineage>
</organism>
<feature type="binding site" evidence="8">
    <location>
        <position position="192"/>
    </location>
    <ligand>
        <name>ATP</name>
        <dbReference type="ChEBI" id="CHEBI:30616"/>
    </ligand>
</feature>
<sequence length="373" mass="39707">MRELAKLKEKSLRGKHVLLRLDLNVPIEEGRVIDRFRLDRALPTIASLRKAGAKTIILSHLGRAGGSLLPVARELNSVIDAGFIPAPLREVHKTLRELGDGGVVLLENLRRDPGEEKGSAAFAKALAALGNIYVNDAFSVSHRKHASVYALPRLLPHYAGPLFVEEVSNLKKAFSPRHPFVLILGGAKFETKVPVLKRFLKIADRIVVVGAIAHAFFRAQGCELGKSRIDKSVSAKPFLRAVKDGRIILPSDALVSNGSAVEGKAVTALAKGDTIVDIGPQGIEELRRALKGAKMILWNGPSGNYESGYGGGTVAIARMIARSSAYSIVGGGDTVTAVQKTGLISKFDFVSTGGGAMLSYLATGTLPGIEALD</sequence>
<evidence type="ECO:0000256" key="8">
    <source>
        <dbReference type="PIRSR" id="PIRSR000724-2"/>
    </source>
</evidence>
<name>A0A1G2QLK5_9BACT</name>
<comment type="similarity">
    <text evidence="9">Belongs to the phosphoglycerate kinase family.</text>
</comment>
<feature type="binding site" evidence="7">
    <location>
        <position position="143"/>
    </location>
    <ligand>
        <name>(2R)-3-phosphoglycerate</name>
        <dbReference type="ChEBI" id="CHEBI:58272"/>
    </ligand>
</feature>
<protein>
    <recommendedName>
        <fullName evidence="2 9">Phosphoglycerate kinase</fullName>
        <ecNumber evidence="2 9">2.7.2.3</ecNumber>
    </recommendedName>
</protein>
<gene>
    <name evidence="10" type="ORF">A2569_00600</name>
</gene>
<dbReference type="EMBL" id="MHTL01000002">
    <property type="protein sequence ID" value="OHA61368.1"/>
    <property type="molecule type" value="Genomic_DNA"/>
</dbReference>
<dbReference type="GO" id="GO:0005829">
    <property type="term" value="C:cytosol"/>
    <property type="evidence" value="ECO:0007669"/>
    <property type="project" value="TreeGrafter"/>
</dbReference>
<dbReference type="InterPro" id="IPR001576">
    <property type="entry name" value="Phosphoglycerate_kinase"/>
</dbReference>
<feature type="binding site" evidence="8">
    <location>
        <position position="306"/>
    </location>
    <ligand>
        <name>ATP</name>
        <dbReference type="ChEBI" id="CHEBI:30616"/>
    </ligand>
</feature>
<evidence type="ECO:0000256" key="7">
    <source>
        <dbReference type="PIRSR" id="PIRSR000724-1"/>
    </source>
</evidence>
<keyword evidence="6 8" id="KW-0067">ATP-binding</keyword>
<dbReference type="InterPro" id="IPR015824">
    <property type="entry name" value="Phosphoglycerate_kinase_N"/>
</dbReference>
<feature type="binding site" evidence="7">
    <location>
        <begin position="60"/>
        <end position="63"/>
    </location>
    <ligand>
        <name>substrate</name>
    </ligand>
</feature>
<dbReference type="PROSITE" id="PS00111">
    <property type="entry name" value="PGLYCERATE_KINASE"/>
    <property type="match status" value="1"/>
</dbReference>
<dbReference type="Proteomes" id="UP000177090">
    <property type="component" value="Unassembled WGS sequence"/>
</dbReference>
<dbReference type="InterPro" id="IPR036043">
    <property type="entry name" value="Phosphoglycerate_kinase_sf"/>
</dbReference>
<evidence type="ECO:0000256" key="3">
    <source>
        <dbReference type="ARBA" id="ARBA00022679"/>
    </source>
</evidence>
<evidence type="ECO:0000256" key="5">
    <source>
        <dbReference type="ARBA" id="ARBA00022777"/>
    </source>
</evidence>
<dbReference type="GO" id="GO:0006096">
    <property type="term" value="P:glycolytic process"/>
    <property type="evidence" value="ECO:0007669"/>
    <property type="project" value="InterPro"/>
</dbReference>
<dbReference type="PANTHER" id="PTHR11406">
    <property type="entry name" value="PHOSPHOGLYCERATE KINASE"/>
    <property type="match status" value="1"/>
</dbReference>
<dbReference type="GO" id="GO:0006094">
    <property type="term" value="P:gluconeogenesis"/>
    <property type="evidence" value="ECO:0007669"/>
    <property type="project" value="TreeGrafter"/>
</dbReference>
<reference evidence="10 11" key="1">
    <citation type="journal article" date="2016" name="Nat. Commun.">
        <title>Thousands of microbial genomes shed light on interconnected biogeochemical processes in an aquifer system.</title>
        <authorList>
            <person name="Anantharaman K."/>
            <person name="Brown C.T."/>
            <person name="Hug L.A."/>
            <person name="Sharon I."/>
            <person name="Castelle C.J."/>
            <person name="Probst A.J."/>
            <person name="Thomas B.C."/>
            <person name="Singh A."/>
            <person name="Wilkins M.J."/>
            <person name="Karaoz U."/>
            <person name="Brodie E.L."/>
            <person name="Williams K.H."/>
            <person name="Hubbard S.S."/>
            <person name="Banfield J.F."/>
        </authorList>
    </citation>
    <scope>NUCLEOTIDE SEQUENCE [LARGE SCALE GENOMIC DNA]</scope>
</reference>
<feature type="binding site" evidence="7">
    <location>
        <begin position="22"/>
        <end position="24"/>
    </location>
    <ligand>
        <name>substrate</name>
    </ligand>
</feature>
<dbReference type="Gene3D" id="3.40.50.1260">
    <property type="entry name" value="Phosphoglycerate kinase, N-terminal domain"/>
    <property type="match status" value="2"/>
</dbReference>
<feature type="binding site" evidence="7">
    <location>
        <position position="37"/>
    </location>
    <ligand>
        <name>(2R)-3-phosphoglycerate</name>
        <dbReference type="ChEBI" id="CHEBI:58272"/>
    </ligand>
</feature>
<dbReference type="AlphaFoldDB" id="A0A1G2QLK5"/>
<dbReference type="PANTHER" id="PTHR11406:SF23">
    <property type="entry name" value="PHOSPHOGLYCERATE KINASE 1, CHLOROPLASTIC-RELATED"/>
    <property type="match status" value="1"/>
</dbReference>
<dbReference type="EC" id="2.7.2.3" evidence="2 9"/>
<dbReference type="Pfam" id="PF00162">
    <property type="entry name" value="PGK"/>
    <property type="match status" value="1"/>
</dbReference>
<comment type="caution">
    <text evidence="10">The sequence shown here is derived from an EMBL/GenBank/DDBJ whole genome shotgun (WGS) entry which is preliminary data.</text>
</comment>
<evidence type="ECO:0000256" key="6">
    <source>
        <dbReference type="ARBA" id="ARBA00022840"/>
    </source>
</evidence>
<keyword evidence="3 9" id="KW-0808">Transferase</keyword>
<evidence type="ECO:0000313" key="11">
    <source>
        <dbReference type="Proteomes" id="UP000177090"/>
    </source>
</evidence>
<dbReference type="GO" id="GO:0005524">
    <property type="term" value="F:ATP binding"/>
    <property type="evidence" value="ECO:0007669"/>
    <property type="project" value="UniProtKB-KW"/>
</dbReference>
<evidence type="ECO:0000256" key="1">
    <source>
        <dbReference type="ARBA" id="ARBA00000642"/>
    </source>
</evidence>
<keyword evidence="4" id="KW-0547">Nucleotide-binding</keyword>
<dbReference type="GO" id="GO:0004618">
    <property type="term" value="F:phosphoglycerate kinase activity"/>
    <property type="evidence" value="ECO:0007669"/>
    <property type="project" value="UniProtKB-EC"/>
</dbReference>
<evidence type="ECO:0000256" key="4">
    <source>
        <dbReference type="ARBA" id="ARBA00022741"/>
    </source>
</evidence>
<dbReference type="GO" id="GO:0043531">
    <property type="term" value="F:ADP binding"/>
    <property type="evidence" value="ECO:0007669"/>
    <property type="project" value="TreeGrafter"/>
</dbReference>
<feature type="binding site" evidence="8">
    <location>
        <begin position="331"/>
        <end position="334"/>
    </location>
    <ligand>
        <name>ATP</name>
        <dbReference type="ChEBI" id="CHEBI:30616"/>
    </ligand>
</feature>
<dbReference type="SUPFAM" id="SSF53748">
    <property type="entry name" value="Phosphoglycerate kinase"/>
    <property type="match status" value="1"/>
</dbReference>
<accession>A0A1G2QLK5</accession>
<dbReference type="PRINTS" id="PR00477">
    <property type="entry name" value="PHGLYCKINASE"/>
</dbReference>
<feature type="binding site" evidence="7">
    <location>
        <position position="110"/>
    </location>
    <ligand>
        <name>(2R)-3-phosphoglycerate</name>
        <dbReference type="ChEBI" id="CHEBI:58272"/>
    </ligand>
</feature>
<dbReference type="PIRSF" id="PIRSF000724">
    <property type="entry name" value="Pgk"/>
    <property type="match status" value="1"/>
</dbReference>
<dbReference type="InterPro" id="IPR015911">
    <property type="entry name" value="Phosphoglycerate_kinase_CS"/>
</dbReference>
<proteinExistence type="inferred from homology"/>
<evidence type="ECO:0000313" key="10">
    <source>
        <dbReference type="EMBL" id="OHA61368.1"/>
    </source>
</evidence>
<evidence type="ECO:0000256" key="2">
    <source>
        <dbReference type="ARBA" id="ARBA00013061"/>
    </source>
</evidence>
<comment type="catalytic activity">
    <reaction evidence="1 9">
        <text>(2R)-3-phosphoglycerate + ATP = (2R)-3-phospho-glyceroyl phosphate + ADP</text>
        <dbReference type="Rhea" id="RHEA:14801"/>
        <dbReference type="ChEBI" id="CHEBI:30616"/>
        <dbReference type="ChEBI" id="CHEBI:57604"/>
        <dbReference type="ChEBI" id="CHEBI:58272"/>
        <dbReference type="ChEBI" id="CHEBI:456216"/>
        <dbReference type="EC" id="2.7.2.3"/>
    </reaction>
</comment>
<evidence type="ECO:0000256" key="9">
    <source>
        <dbReference type="RuleBase" id="RU000532"/>
    </source>
</evidence>
<keyword evidence="5 9" id="KW-0418">Kinase</keyword>
<dbReference type="STRING" id="1802440.A2569_00600"/>